<evidence type="ECO:0000256" key="1">
    <source>
        <dbReference type="ARBA" id="ARBA00001946"/>
    </source>
</evidence>
<comment type="similarity">
    <text evidence="2 6">Belongs to the FPP/GGPP synthase family.</text>
</comment>
<dbReference type="SUPFAM" id="SSF48576">
    <property type="entry name" value="Terpenoid synthases"/>
    <property type="match status" value="1"/>
</dbReference>
<dbReference type="GO" id="GO:0004659">
    <property type="term" value="F:prenyltransferase activity"/>
    <property type="evidence" value="ECO:0007669"/>
    <property type="project" value="InterPro"/>
</dbReference>
<dbReference type="PANTHER" id="PTHR12001">
    <property type="entry name" value="GERANYLGERANYL PYROPHOSPHATE SYNTHASE"/>
    <property type="match status" value="1"/>
</dbReference>
<dbReference type="InterPro" id="IPR033749">
    <property type="entry name" value="Polyprenyl_synt_CS"/>
</dbReference>
<evidence type="ECO:0000256" key="4">
    <source>
        <dbReference type="ARBA" id="ARBA00022723"/>
    </source>
</evidence>
<dbReference type="PROSITE" id="PS00723">
    <property type="entry name" value="POLYPRENYL_SYNTHASE_1"/>
    <property type="match status" value="1"/>
</dbReference>
<organism evidence="7 8">
    <name type="scientific">Carnobacterium divergens DSM 20623</name>
    <dbReference type="NCBI Taxonomy" id="1449336"/>
    <lineage>
        <taxon>Bacteria</taxon>
        <taxon>Bacillati</taxon>
        <taxon>Bacillota</taxon>
        <taxon>Bacilli</taxon>
        <taxon>Lactobacillales</taxon>
        <taxon>Carnobacteriaceae</taxon>
        <taxon>Carnobacterium</taxon>
    </lineage>
</organism>
<evidence type="ECO:0000256" key="5">
    <source>
        <dbReference type="ARBA" id="ARBA00022842"/>
    </source>
</evidence>
<comment type="cofactor">
    <cofactor evidence="1">
        <name>Mg(2+)</name>
        <dbReference type="ChEBI" id="CHEBI:18420"/>
    </cofactor>
</comment>
<dbReference type="Proteomes" id="UP000051658">
    <property type="component" value="Unassembled WGS sequence"/>
</dbReference>
<dbReference type="GeneID" id="89587831"/>
<evidence type="ECO:0000256" key="3">
    <source>
        <dbReference type="ARBA" id="ARBA00022679"/>
    </source>
</evidence>
<dbReference type="AlphaFoldDB" id="A0A0R2I5A9"/>
<keyword evidence="3 6" id="KW-0808">Transferase</keyword>
<keyword evidence="8" id="KW-1185">Reference proteome</keyword>
<dbReference type="Pfam" id="PF00348">
    <property type="entry name" value="polyprenyl_synt"/>
    <property type="match status" value="1"/>
</dbReference>
<reference evidence="7 8" key="1">
    <citation type="journal article" date="2015" name="Genome Announc.">
        <title>Expanding the biotechnology potential of lactobacilli through comparative genomics of 213 strains and associated genera.</title>
        <authorList>
            <person name="Sun Z."/>
            <person name="Harris H.M."/>
            <person name="McCann A."/>
            <person name="Guo C."/>
            <person name="Argimon S."/>
            <person name="Zhang W."/>
            <person name="Yang X."/>
            <person name="Jeffery I.B."/>
            <person name="Cooney J.C."/>
            <person name="Kagawa T.F."/>
            <person name="Liu W."/>
            <person name="Song Y."/>
            <person name="Salvetti E."/>
            <person name="Wrobel A."/>
            <person name="Rasinkangas P."/>
            <person name="Parkhill J."/>
            <person name="Rea M.C."/>
            <person name="O'Sullivan O."/>
            <person name="Ritari J."/>
            <person name="Douillard F.P."/>
            <person name="Paul Ross R."/>
            <person name="Yang R."/>
            <person name="Briner A.E."/>
            <person name="Felis G.E."/>
            <person name="de Vos W.M."/>
            <person name="Barrangou R."/>
            <person name="Klaenhammer T.R."/>
            <person name="Caufield P.W."/>
            <person name="Cui Y."/>
            <person name="Zhang H."/>
            <person name="O'Toole P.W."/>
        </authorList>
    </citation>
    <scope>NUCLEOTIDE SEQUENCE [LARGE SCALE GENOMIC DNA]</scope>
    <source>
        <strain evidence="7 8">DSM 20623</strain>
    </source>
</reference>
<protein>
    <submittedName>
        <fullName evidence="7">Putative heptaprenyl diphosphate synthase, component II</fullName>
    </submittedName>
</protein>
<accession>A0A0R2I5A9</accession>
<gene>
    <name evidence="7" type="ORF">IV74_GL000538</name>
</gene>
<dbReference type="eggNOG" id="COG0142">
    <property type="taxonomic scope" value="Bacteria"/>
</dbReference>
<dbReference type="CDD" id="cd00685">
    <property type="entry name" value="Trans_IPPS_HT"/>
    <property type="match status" value="1"/>
</dbReference>
<dbReference type="Gene3D" id="1.10.600.10">
    <property type="entry name" value="Farnesyl Diphosphate Synthase"/>
    <property type="match status" value="1"/>
</dbReference>
<dbReference type="PROSITE" id="PS00444">
    <property type="entry name" value="POLYPRENYL_SYNTHASE_2"/>
    <property type="match status" value="1"/>
</dbReference>
<dbReference type="InterPro" id="IPR008949">
    <property type="entry name" value="Isoprenoid_synthase_dom_sf"/>
</dbReference>
<dbReference type="GO" id="GO:0046872">
    <property type="term" value="F:metal ion binding"/>
    <property type="evidence" value="ECO:0007669"/>
    <property type="project" value="UniProtKB-KW"/>
</dbReference>
<name>A0A0R2I5A9_CARDV</name>
<keyword evidence="5" id="KW-0460">Magnesium</keyword>
<evidence type="ECO:0000256" key="6">
    <source>
        <dbReference type="RuleBase" id="RU004466"/>
    </source>
</evidence>
<sequence length="326" mass="36645">MKIHPLWEAYPELKSELEATVNLMENSITIRNKDIEKTIIELIHSGGKLLRPAYTILFSKFGSKPDSEKIQAVAAALEILHMATLIHDDVVDDSPLRRGTPTIQAKYRKDVAVYAGDYLFTVCFKLLSKYSSSIESIQIDTRGMERILMGELDQMHLRYNQKITMRQYLTQISGKTAQLFALSCFSGALEGGSTEKFARSCYYIGSHIGMAFQIMDDILDYSQSAEIFGKPVLEDVRQGVYSAPLIFALRKNPKAFAPYLSKKADMTNEDIQTVHQLVVTLGGVSQAQELAEKYTRKALKGIDKLPDIPEKEQISEITKSLLGRHL</sequence>
<evidence type="ECO:0000313" key="7">
    <source>
        <dbReference type="EMBL" id="KRN56890.1"/>
    </source>
</evidence>
<evidence type="ECO:0000256" key="2">
    <source>
        <dbReference type="ARBA" id="ARBA00006706"/>
    </source>
</evidence>
<proteinExistence type="inferred from homology"/>
<dbReference type="SFLD" id="SFLDS00005">
    <property type="entry name" value="Isoprenoid_Synthase_Type_I"/>
    <property type="match status" value="1"/>
</dbReference>
<dbReference type="PATRIC" id="fig|1449336.4.peg.550"/>
<dbReference type="PANTHER" id="PTHR12001:SF69">
    <property type="entry name" value="ALL TRANS-POLYPRENYL-DIPHOSPHATE SYNTHASE PDSS1"/>
    <property type="match status" value="1"/>
</dbReference>
<dbReference type="RefSeq" id="WP_034572223.1">
    <property type="nucleotide sequence ID" value="NZ_JQBS01000017.1"/>
</dbReference>
<comment type="caution">
    <text evidence="7">The sequence shown here is derived from an EMBL/GenBank/DDBJ whole genome shotgun (WGS) entry which is preliminary data.</text>
</comment>
<dbReference type="InterPro" id="IPR000092">
    <property type="entry name" value="Polyprenyl_synt"/>
</dbReference>
<dbReference type="GO" id="GO:0008299">
    <property type="term" value="P:isoprenoid biosynthetic process"/>
    <property type="evidence" value="ECO:0007669"/>
    <property type="project" value="InterPro"/>
</dbReference>
<keyword evidence="4" id="KW-0479">Metal-binding</keyword>
<dbReference type="EMBL" id="JQBS01000017">
    <property type="protein sequence ID" value="KRN56890.1"/>
    <property type="molecule type" value="Genomic_DNA"/>
</dbReference>
<evidence type="ECO:0000313" key="8">
    <source>
        <dbReference type="Proteomes" id="UP000051658"/>
    </source>
</evidence>